<dbReference type="Proteomes" id="UP001652623">
    <property type="component" value="Chromosome 9"/>
</dbReference>
<evidence type="ECO:0000256" key="5">
    <source>
        <dbReference type="ARBA" id="ARBA00022840"/>
    </source>
</evidence>
<evidence type="ECO:0000259" key="11">
    <source>
        <dbReference type="Pfam" id="PF25019"/>
    </source>
</evidence>
<evidence type="ECO:0000259" key="9">
    <source>
        <dbReference type="Pfam" id="PF23559"/>
    </source>
</evidence>
<evidence type="ECO:0000313" key="13">
    <source>
        <dbReference type="RefSeq" id="XP_048337090.1"/>
    </source>
</evidence>
<keyword evidence="1" id="KW-0433">Leucine-rich repeat</keyword>
<dbReference type="RefSeq" id="XP_048337090.1">
    <property type="nucleotide sequence ID" value="XM_048481133.2"/>
</dbReference>
<keyword evidence="5" id="KW-0067">ATP-binding</keyword>
<dbReference type="Gene3D" id="3.40.50.300">
    <property type="entry name" value="P-loop containing nucleotide triphosphate hydrolases"/>
    <property type="match status" value="1"/>
</dbReference>
<organism evidence="12 13">
    <name type="scientific">Ziziphus jujuba</name>
    <name type="common">Chinese jujube</name>
    <name type="synonym">Ziziphus sativa</name>
    <dbReference type="NCBI Taxonomy" id="326968"/>
    <lineage>
        <taxon>Eukaryota</taxon>
        <taxon>Viridiplantae</taxon>
        <taxon>Streptophyta</taxon>
        <taxon>Embryophyta</taxon>
        <taxon>Tracheophyta</taxon>
        <taxon>Spermatophyta</taxon>
        <taxon>Magnoliopsida</taxon>
        <taxon>eudicotyledons</taxon>
        <taxon>Gunneridae</taxon>
        <taxon>Pentapetalae</taxon>
        <taxon>rosids</taxon>
        <taxon>fabids</taxon>
        <taxon>Rosales</taxon>
        <taxon>Rhamnaceae</taxon>
        <taxon>Paliureae</taxon>
        <taxon>Ziziphus</taxon>
    </lineage>
</organism>
<dbReference type="SUPFAM" id="SSF52058">
    <property type="entry name" value="L domain-like"/>
    <property type="match status" value="2"/>
</dbReference>
<gene>
    <name evidence="13" type="primary">LOC125424286</name>
</gene>
<dbReference type="SMART" id="SM00367">
    <property type="entry name" value="LRR_CC"/>
    <property type="match status" value="4"/>
</dbReference>
<dbReference type="Pfam" id="PF23598">
    <property type="entry name" value="LRR_14"/>
    <property type="match status" value="1"/>
</dbReference>
<feature type="domain" description="Disease resistance protein At4g27190-like leucine-rich repeats" evidence="8">
    <location>
        <begin position="981"/>
        <end position="1115"/>
    </location>
</feature>
<dbReference type="InterPro" id="IPR006553">
    <property type="entry name" value="Leu-rich_rpt_Cys-con_subtyp"/>
</dbReference>
<dbReference type="InterPro" id="IPR056789">
    <property type="entry name" value="LRR_R13L1-DRL21"/>
</dbReference>
<evidence type="ECO:0000313" key="12">
    <source>
        <dbReference type="Proteomes" id="UP001652623"/>
    </source>
</evidence>
<dbReference type="InterPro" id="IPR002182">
    <property type="entry name" value="NB-ARC"/>
</dbReference>
<dbReference type="Pfam" id="PF23559">
    <property type="entry name" value="WHD_DRP"/>
    <property type="match status" value="1"/>
</dbReference>
<feature type="domain" description="R13L1/DRL21-like LRR repeat region" evidence="11">
    <location>
        <begin position="696"/>
        <end position="846"/>
    </location>
</feature>
<accession>A0ABM3IWW1</accession>
<dbReference type="PANTHER" id="PTHR36766:SF59">
    <property type="entry name" value="DISEASE RESISTANCE PROTEIN RGA2-LIKE"/>
    <property type="match status" value="1"/>
</dbReference>
<keyword evidence="12" id="KW-1185">Reference proteome</keyword>
<keyword evidence="2" id="KW-0677">Repeat</keyword>
<evidence type="ECO:0000259" key="8">
    <source>
        <dbReference type="Pfam" id="PF23247"/>
    </source>
</evidence>
<dbReference type="InterPro" id="IPR042197">
    <property type="entry name" value="Apaf_helical"/>
</dbReference>
<feature type="domain" description="Disease resistance protein winged helix" evidence="9">
    <location>
        <begin position="416"/>
        <end position="488"/>
    </location>
</feature>
<evidence type="ECO:0000256" key="2">
    <source>
        <dbReference type="ARBA" id="ARBA00022737"/>
    </source>
</evidence>
<dbReference type="Pfam" id="PF25019">
    <property type="entry name" value="LRR_R13L1-DRL21"/>
    <property type="match status" value="1"/>
</dbReference>
<keyword evidence="3" id="KW-0547">Nucleotide-binding</keyword>
<dbReference type="SUPFAM" id="SSF52540">
    <property type="entry name" value="P-loop containing nucleoside triphosphate hydrolases"/>
    <property type="match status" value="1"/>
</dbReference>
<dbReference type="Gene3D" id="1.20.5.4130">
    <property type="match status" value="1"/>
</dbReference>
<feature type="domain" description="Disease resistance R13L4/SHOC-2-like LRR" evidence="10">
    <location>
        <begin position="553"/>
        <end position="659"/>
    </location>
</feature>
<dbReference type="Pfam" id="PF00931">
    <property type="entry name" value="NB-ARC"/>
    <property type="match status" value="1"/>
</dbReference>
<feature type="domain" description="NB-ARC" evidence="6">
    <location>
        <begin position="157"/>
        <end position="330"/>
    </location>
</feature>
<dbReference type="PANTHER" id="PTHR36766">
    <property type="entry name" value="PLANT BROAD-SPECTRUM MILDEW RESISTANCE PROTEIN RPW8"/>
    <property type="match status" value="1"/>
</dbReference>
<dbReference type="GeneID" id="125424286"/>
<dbReference type="InterPro" id="IPR057135">
    <property type="entry name" value="At4g27190-like_LRR"/>
</dbReference>
<name>A0ABM3IWW1_ZIZJJ</name>
<evidence type="ECO:0000259" key="10">
    <source>
        <dbReference type="Pfam" id="PF23598"/>
    </source>
</evidence>
<dbReference type="InterPro" id="IPR058922">
    <property type="entry name" value="WHD_DRP"/>
</dbReference>
<keyword evidence="4" id="KW-0611">Plant defense</keyword>
<dbReference type="InterPro" id="IPR032675">
    <property type="entry name" value="LRR_dom_sf"/>
</dbReference>
<evidence type="ECO:0000259" key="7">
    <source>
        <dbReference type="Pfam" id="PF18052"/>
    </source>
</evidence>
<evidence type="ECO:0000256" key="4">
    <source>
        <dbReference type="ARBA" id="ARBA00022821"/>
    </source>
</evidence>
<dbReference type="InterPro" id="IPR036388">
    <property type="entry name" value="WH-like_DNA-bd_sf"/>
</dbReference>
<dbReference type="Gene3D" id="1.10.8.430">
    <property type="entry name" value="Helical domain of apoptotic protease-activating factors"/>
    <property type="match status" value="1"/>
</dbReference>
<evidence type="ECO:0000256" key="1">
    <source>
        <dbReference type="ARBA" id="ARBA00022614"/>
    </source>
</evidence>
<dbReference type="Gene3D" id="1.10.10.10">
    <property type="entry name" value="Winged helix-like DNA-binding domain superfamily/Winged helix DNA-binding domain"/>
    <property type="match status" value="1"/>
</dbReference>
<sequence>MEGLVVPPVLQVIFDRLTSPFLQKLGNMWNLTDNFEKLQRTLVYVQSILEDAEQRQVMDRDVRTWLAELKRVVYDAEDLLDDITISGALVNSGGVQGFGMKFDLLHTQYADDISEMLDKLEAVRDEGSKFNLRERSVIHVRRETGSFVIESEVCGREEDKENIVKMLLSSEATHGGAVSFIPIVGLGGVGKTTLAQLVFNDQRVIQHFNARIWVFVSDHFDAKSIMMTVIDFLSKEKCQYSTMDALQRAVRDLLHDKRYLIVLDDAWTRNQSDWEKLEPLFRGVVDGSKIIITTRSRRVAMMINSPNSPYYLKGLSMDACWSLFTQRAFQPGEVESHPHLLPIGQQIVRKCGGVALAAKILGSLMRFKREKREWLAVQNCELWNLVEYESGILPAIGLSYFHLPPHLKRCFTFCSIIPRGHEIRKEKLIRQWMAAGLIQSNGEGETPEDIGNAYFNDLLWMSFFQEVNDCNDGGVVRYRMHDVIYDLAQSLAGADLTILQRGFPPRNYAQVRHSSVVCDFGSSMIPEQLYEAQRLRTLFLFSEGNFREVPRRVFLSFKYLRELDLSGCGLQVLDNSIGELLFLRFLDLSHTHIQSLPRFIEELHFLQTLNVSGCYSLEGLPNLANMKSLRHLNNTGCEALTTMLPLHEPFNNLQLLSTFITQGRRALIDMALPQTPNELQTLPLFVVGGIPDLLLLERLDLHGSLKITQLENVRDTPYIGYYGLMKMKGIESLGLYWGDNGRCCPSIDPEDGSPFTIFQERKQNQSPIRSDRFPPDAFEANYILSCLQPHQNLKRLLVKGYPGFSFPNWRSLINLTSVALIDCKRCEGLPTLGNLTLLNSLLLQGMHEVRRIGGEFYGQSTRRPFSALKELTLIEFPNLEEWLGSHSRDVFPSLSKLIIKKCQKLKVMPQIISTIQHLELHDCAACLVDYFQNLTSLTILVIDNIENLSSFPGAFPGNNPFLTSLEIKSCPWLYSLPTFEDLTALKSLTIRWCEKLSYLPKGLQNLNALESLEIGDCHSLMFLPEVGTRGSSNLRTLSIENCSNLTSLSMGMKNLTSLEHLIIMYCPSLVTLPQGIRHLSALQSLTILGCCTEFISLPEELQNLTGLHSLEIRSCPGLEALPEWIDMLISLRSLAISECHRIRLLPEGIEYLTGLQHLSIQDCPQLLERCRQGTGEDWPKIAHVPYKHIGLPTLRHPTEASSSSS</sequence>
<reference evidence="13" key="1">
    <citation type="submission" date="2025-08" db="UniProtKB">
        <authorList>
            <consortium name="RefSeq"/>
        </authorList>
    </citation>
    <scope>IDENTIFICATION</scope>
    <source>
        <tissue evidence="13">Seedling</tissue>
    </source>
</reference>
<dbReference type="Gene3D" id="3.80.10.10">
    <property type="entry name" value="Ribonuclease Inhibitor"/>
    <property type="match status" value="4"/>
</dbReference>
<dbReference type="InterPro" id="IPR055414">
    <property type="entry name" value="LRR_R13L4/SHOC2-like"/>
</dbReference>
<dbReference type="PRINTS" id="PR00364">
    <property type="entry name" value="DISEASERSIST"/>
</dbReference>
<evidence type="ECO:0000256" key="3">
    <source>
        <dbReference type="ARBA" id="ARBA00022741"/>
    </source>
</evidence>
<dbReference type="Pfam" id="PF23247">
    <property type="entry name" value="LRR_RPS2"/>
    <property type="match status" value="1"/>
</dbReference>
<evidence type="ECO:0000259" key="6">
    <source>
        <dbReference type="Pfam" id="PF00931"/>
    </source>
</evidence>
<dbReference type="Pfam" id="PF18052">
    <property type="entry name" value="Rx_N"/>
    <property type="match status" value="1"/>
</dbReference>
<feature type="domain" description="Disease resistance N-terminal" evidence="7">
    <location>
        <begin position="7"/>
        <end position="86"/>
    </location>
</feature>
<protein>
    <submittedName>
        <fullName evidence="13">Disease resistance protein RGA1</fullName>
    </submittedName>
</protein>
<proteinExistence type="predicted"/>
<dbReference type="InterPro" id="IPR041118">
    <property type="entry name" value="Rx_N"/>
</dbReference>
<dbReference type="InterPro" id="IPR027417">
    <property type="entry name" value="P-loop_NTPase"/>
</dbReference>